<reference evidence="4" key="1">
    <citation type="submission" date="2017-09" db="EMBL/GenBank/DDBJ databases">
        <title>Depth-based differentiation of microbial function through sediment-hosted aquifers and enrichment of novel symbionts in the deep terrestrial subsurface.</title>
        <authorList>
            <person name="Probst A.J."/>
            <person name="Ladd B."/>
            <person name="Jarett J.K."/>
            <person name="Geller-Mcgrath D.E."/>
            <person name="Sieber C.M.K."/>
            <person name="Emerson J.B."/>
            <person name="Anantharaman K."/>
            <person name="Thomas B.C."/>
            <person name="Malmstrom R."/>
            <person name="Stieglmeier M."/>
            <person name="Klingl A."/>
            <person name="Woyke T."/>
            <person name="Ryan C.M."/>
            <person name="Banfield J.F."/>
        </authorList>
    </citation>
    <scope>NUCLEOTIDE SEQUENCE [LARGE SCALE GENOMIC DNA]</scope>
</reference>
<dbReference type="SUPFAM" id="SSF52540">
    <property type="entry name" value="P-loop containing nucleoside triphosphate hydrolases"/>
    <property type="match status" value="1"/>
</dbReference>
<dbReference type="NCBIfam" id="TIGR01420">
    <property type="entry name" value="pilT_fam"/>
    <property type="match status" value="1"/>
</dbReference>
<dbReference type="InterPro" id="IPR006321">
    <property type="entry name" value="PilT/PilU"/>
</dbReference>
<dbReference type="PANTHER" id="PTHR30486">
    <property type="entry name" value="TWITCHING MOTILITY PROTEIN PILT"/>
    <property type="match status" value="1"/>
</dbReference>
<dbReference type="InterPro" id="IPR001482">
    <property type="entry name" value="T2SS/T4SS_dom"/>
</dbReference>
<dbReference type="PROSITE" id="PS00662">
    <property type="entry name" value="T2SP_E"/>
    <property type="match status" value="1"/>
</dbReference>
<dbReference type="GO" id="GO:0016887">
    <property type="term" value="F:ATP hydrolysis activity"/>
    <property type="evidence" value="ECO:0007669"/>
    <property type="project" value="InterPro"/>
</dbReference>
<gene>
    <name evidence="3" type="ORF">COT64_01625</name>
</gene>
<evidence type="ECO:0000256" key="1">
    <source>
        <dbReference type="ARBA" id="ARBA00006611"/>
    </source>
</evidence>
<proteinExistence type="inferred from homology"/>
<evidence type="ECO:0000313" key="4">
    <source>
        <dbReference type="Proteomes" id="UP000230775"/>
    </source>
</evidence>
<dbReference type="Pfam" id="PF00437">
    <property type="entry name" value="T2SSE"/>
    <property type="match status" value="1"/>
</dbReference>
<accession>A0A2H0WRU2</accession>
<evidence type="ECO:0000259" key="2">
    <source>
        <dbReference type="PROSITE" id="PS00662"/>
    </source>
</evidence>
<dbReference type="Gene3D" id="3.30.450.90">
    <property type="match status" value="1"/>
</dbReference>
<dbReference type="CDD" id="cd01131">
    <property type="entry name" value="PilT"/>
    <property type="match status" value="1"/>
</dbReference>
<dbReference type="Proteomes" id="UP000230775">
    <property type="component" value="Unassembled WGS sequence"/>
</dbReference>
<dbReference type="PANTHER" id="PTHR30486:SF16">
    <property type="entry name" value="TWITCHING MOTILITY PROTEIN PILT"/>
    <property type="match status" value="1"/>
</dbReference>
<feature type="domain" description="Bacterial type II secretion system protein E" evidence="2">
    <location>
        <begin position="195"/>
        <end position="209"/>
    </location>
</feature>
<dbReference type="Gene3D" id="3.40.50.300">
    <property type="entry name" value="P-loop containing nucleotide triphosphate hydrolases"/>
    <property type="match status" value="1"/>
</dbReference>
<dbReference type="InterPro" id="IPR027417">
    <property type="entry name" value="P-loop_NTPase"/>
</dbReference>
<name>A0A2H0WRU2_9BACT</name>
<protein>
    <submittedName>
        <fullName evidence="3">Type IV pili twitching motility protein PilT</fullName>
    </submittedName>
</protein>
<organism evidence="3 4">
    <name type="scientific">Candidatus Shapirobacteria bacterium CG09_land_8_20_14_0_10_39_12</name>
    <dbReference type="NCBI Taxonomy" id="1974885"/>
    <lineage>
        <taxon>Bacteria</taxon>
        <taxon>Candidatus Shapironibacteriota</taxon>
    </lineage>
</organism>
<sequence length="354" mass="39017">MTNIQDLLQITIEKKASDLHLVVDSPPCLRINGELSFLNDQGIITKKTAEDLLFSLISPEQKELLLNNKEIDFSFELAGKGRFRVNLYHQKDSLAGSLRFIPIEIKSIDDLLLPPICHQFATLKQGFILVTGPTGHGKSTTLAAIIKEILANRSCNVITIEDPIEFVFKSRRSLVSQRELSFDTHSWAAALRSALREDPDVVLIGEMRDYDTIAAALTIAETGHLVFSTLHTNSAAQTVDRIIDAFPEESKNQIRIQLSTSLEAVLSQRLVPLTAGSRMVAYEVLVATSAVKTAIRDGKTHMIDNIIQTSGSLGMSTLEASLVKLVNEGKISAETAKLYALRPEEVTRLLTRAV</sequence>
<evidence type="ECO:0000313" key="3">
    <source>
        <dbReference type="EMBL" id="PIS14629.1"/>
    </source>
</evidence>
<dbReference type="AlphaFoldDB" id="A0A2H0WRU2"/>
<comment type="similarity">
    <text evidence="1">Belongs to the GSP E family.</text>
</comment>
<dbReference type="InterPro" id="IPR050921">
    <property type="entry name" value="T4SS_GSP_E_ATPase"/>
</dbReference>
<comment type="caution">
    <text evidence="3">The sequence shown here is derived from an EMBL/GenBank/DDBJ whole genome shotgun (WGS) entry which is preliminary data.</text>
</comment>
<dbReference type="GO" id="GO:0005524">
    <property type="term" value="F:ATP binding"/>
    <property type="evidence" value="ECO:0007669"/>
    <property type="project" value="InterPro"/>
</dbReference>
<dbReference type="EMBL" id="PEZI01000036">
    <property type="protein sequence ID" value="PIS14629.1"/>
    <property type="molecule type" value="Genomic_DNA"/>
</dbReference>